<organism evidence="2 3">
    <name type="scientific">Trichonephila inaurata madagascariensis</name>
    <dbReference type="NCBI Taxonomy" id="2747483"/>
    <lineage>
        <taxon>Eukaryota</taxon>
        <taxon>Metazoa</taxon>
        <taxon>Ecdysozoa</taxon>
        <taxon>Arthropoda</taxon>
        <taxon>Chelicerata</taxon>
        <taxon>Arachnida</taxon>
        <taxon>Araneae</taxon>
        <taxon>Araneomorphae</taxon>
        <taxon>Entelegynae</taxon>
        <taxon>Araneoidea</taxon>
        <taxon>Nephilidae</taxon>
        <taxon>Trichonephila</taxon>
        <taxon>Trichonephila inaurata</taxon>
    </lineage>
</organism>
<proteinExistence type="predicted"/>
<gene>
    <name evidence="2" type="ORF">TNIN_370231</name>
</gene>
<keyword evidence="3" id="KW-1185">Reference proteome</keyword>
<dbReference type="AlphaFoldDB" id="A0A8X7CRV6"/>
<dbReference type="Proteomes" id="UP000886998">
    <property type="component" value="Unassembled WGS sequence"/>
</dbReference>
<comment type="caution">
    <text evidence="2">The sequence shown here is derived from an EMBL/GenBank/DDBJ whole genome shotgun (WGS) entry which is preliminary data.</text>
</comment>
<evidence type="ECO:0000313" key="3">
    <source>
        <dbReference type="Proteomes" id="UP000886998"/>
    </source>
</evidence>
<sequence length="117" mass="13313">MRILIDYCRHPPGSGDLNRYDDAFNSTALKCCRARRTWGIEWSSLASPTSALREMQSNLYMECDVVAYSPTVGNPTPGPKYLVAREVGKFSPVQASNAFRRHPNNQEDEEGWKGMWR</sequence>
<reference evidence="2" key="1">
    <citation type="submission" date="2020-08" db="EMBL/GenBank/DDBJ databases">
        <title>Multicomponent nature underlies the extraordinary mechanical properties of spider dragline silk.</title>
        <authorList>
            <person name="Kono N."/>
            <person name="Nakamura H."/>
            <person name="Mori M."/>
            <person name="Yoshida Y."/>
            <person name="Ohtoshi R."/>
            <person name="Malay A.D."/>
            <person name="Moran D.A.P."/>
            <person name="Tomita M."/>
            <person name="Numata K."/>
            <person name="Arakawa K."/>
        </authorList>
    </citation>
    <scope>NUCLEOTIDE SEQUENCE</scope>
</reference>
<evidence type="ECO:0000256" key="1">
    <source>
        <dbReference type="SAM" id="MobiDB-lite"/>
    </source>
</evidence>
<dbReference type="EMBL" id="BMAV01020654">
    <property type="protein sequence ID" value="GFY74287.1"/>
    <property type="molecule type" value="Genomic_DNA"/>
</dbReference>
<accession>A0A8X7CRV6</accession>
<evidence type="ECO:0000313" key="2">
    <source>
        <dbReference type="EMBL" id="GFY74287.1"/>
    </source>
</evidence>
<feature type="region of interest" description="Disordered" evidence="1">
    <location>
        <begin position="94"/>
        <end position="117"/>
    </location>
</feature>
<name>A0A8X7CRV6_9ARAC</name>
<protein>
    <submittedName>
        <fullName evidence="2">Uncharacterized protein</fullName>
    </submittedName>
</protein>